<accession>A0A5A7MRI6</accession>
<dbReference type="InterPro" id="IPR000257">
    <property type="entry name" value="Uroporphyrinogen_deCOase"/>
</dbReference>
<comment type="pathway">
    <text evidence="1 7">Porphyrin-containing compound metabolism; protoporphyrin-IX biosynthesis; coproporphyrinogen-III from 5-aminolevulinate: step 4/4.</text>
</comment>
<organism evidence="9 10">
    <name type="scientific">Iodidimonas gelatinilytica</name>
    <dbReference type="NCBI Taxonomy" id="1236966"/>
    <lineage>
        <taxon>Bacteria</taxon>
        <taxon>Pseudomonadati</taxon>
        <taxon>Pseudomonadota</taxon>
        <taxon>Alphaproteobacteria</taxon>
        <taxon>Iodidimonadales</taxon>
        <taxon>Iodidimonadaceae</taxon>
        <taxon>Iodidimonas</taxon>
    </lineage>
</organism>
<dbReference type="Pfam" id="PF01208">
    <property type="entry name" value="URO-D"/>
    <property type="match status" value="1"/>
</dbReference>
<dbReference type="HAMAP" id="MF_00218">
    <property type="entry name" value="URO_D"/>
    <property type="match status" value="1"/>
</dbReference>
<evidence type="ECO:0000313" key="10">
    <source>
        <dbReference type="Proteomes" id="UP000322084"/>
    </source>
</evidence>
<dbReference type="PANTHER" id="PTHR21091">
    <property type="entry name" value="METHYLTETRAHYDROFOLATE:HOMOCYSTEINE METHYLTRANSFERASE RELATED"/>
    <property type="match status" value="1"/>
</dbReference>
<evidence type="ECO:0000259" key="8">
    <source>
        <dbReference type="Pfam" id="PF01208"/>
    </source>
</evidence>
<keyword evidence="6 7" id="KW-0627">Porphyrin biosynthesis</keyword>
<evidence type="ECO:0000256" key="5">
    <source>
        <dbReference type="ARBA" id="ARBA00023239"/>
    </source>
</evidence>
<dbReference type="AlphaFoldDB" id="A0A5A7MRI6"/>
<keyword evidence="5 7" id="KW-0456">Lyase</keyword>
<dbReference type="UniPathway" id="UPA00251">
    <property type="reaction ID" value="UER00321"/>
</dbReference>
<comment type="similarity">
    <text evidence="2 7">Belongs to the uroporphyrinogen decarboxylase family.</text>
</comment>
<comment type="caution">
    <text evidence="7">Lacks conserved residue(s) required for the propagation of feature annotation.</text>
</comment>
<feature type="binding site" evidence="7">
    <location>
        <position position="330"/>
    </location>
    <ligand>
        <name>substrate</name>
    </ligand>
</feature>
<keyword evidence="7" id="KW-0963">Cytoplasm</keyword>
<protein>
    <recommendedName>
        <fullName evidence="3 7">Uroporphyrinogen decarboxylase</fullName>
        <shortName evidence="7">UPD</shortName>
        <shortName evidence="7">URO-D</shortName>
        <ecNumber evidence="3 7">4.1.1.37</ecNumber>
    </recommendedName>
</protein>
<dbReference type="CDD" id="cd00717">
    <property type="entry name" value="URO-D"/>
    <property type="match status" value="1"/>
</dbReference>
<feature type="binding site" evidence="7">
    <location>
        <position position="83"/>
    </location>
    <ligand>
        <name>substrate</name>
    </ligand>
</feature>
<feature type="binding site" evidence="7">
    <location>
        <begin position="33"/>
        <end position="37"/>
    </location>
    <ligand>
        <name>substrate</name>
    </ligand>
</feature>
<evidence type="ECO:0000256" key="6">
    <source>
        <dbReference type="ARBA" id="ARBA00023244"/>
    </source>
</evidence>
<proteinExistence type="inferred from homology"/>
<evidence type="ECO:0000313" key="9">
    <source>
        <dbReference type="EMBL" id="GEQ97499.1"/>
    </source>
</evidence>
<feature type="binding site" evidence="7">
    <location>
        <position position="214"/>
    </location>
    <ligand>
        <name>substrate</name>
    </ligand>
</feature>
<dbReference type="Gene3D" id="3.20.20.210">
    <property type="match status" value="1"/>
</dbReference>
<evidence type="ECO:0000256" key="2">
    <source>
        <dbReference type="ARBA" id="ARBA00009935"/>
    </source>
</evidence>
<dbReference type="PANTHER" id="PTHR21091:SF169">
    <property type="entry name" value="UROPORPHYRINOGEN DECARBOXYLASE"/>
    <property type="match status" value="1"/>
</dbReference>
<evidence type="ECO:0000256" key="7">
    <source>
        <dbReference type="HAMAP-Rule" id="MF_00218"/>
    </source>
</evidence>
<comment type="subunit">
    <text evidence="7">Homodimer.</text>
</comment>
<evidence type="ECO:0000256" key="4">
    <source>
        <dbReference type="ARBA" id="ARBA00022793"/>
    </source>
</evidence>
<evidence type="ECO:0000256" key="1">
    <source>
        <dbReference type="ARBA" id="ARBA00004804"/>
    </source>
</evidence>
<feature type="domain" description="Uroporphyrinogen decarboxylase (URO-D)" evidence="8">
    <location>
        <begin position="12"/>
        <end position="350"/>
    </location>
</feature>
<dbReference type="NCBIfam" id="TIGR01464">
    <property type="entry name" value="hemE"/>
    <property type="match status" value="1"/>
</dbReference>
<evidence type="ECO:0000256" key="3">
    <source>
        <dbReference type="ARBA" id="ARBA00012288"/>
    </source>
</evidence>
<dbReference type="GO" id="GO:0019353">
    <property type="term" value="P:protoporphyrinogen IX biosynthetic process from glutamate"/>
    <property type="evidence" value="ECO:0007669"/>
    <property type="project" value="TreeGrafter"/>
</dbReference>
<keyword evidence="4 7" id="KW-0210">Decarboxylase</keyword>
<dbReference type="EMBL" id="BKCL01000003">
    <property type="protein sequence ID" value="GEQ97499.1"/>
    <property type="molecule type" value="Genomic_DNA"/>
</dbReference>
<feature type="site" description="Transition state stabilizer" evidence="7">
    <location>
        <position position="83"/>
    </location>
</feature>
<dbReference type="InterPro" id="IPR038071">
    <property type="entry name" value="UROD/MetE-like_sf"/>
</dbReference>
<comment type="subcellular location">
    <subcellularLocation>
        <location evidence="7">Cytoplasm</location>
    </subcellularLocation>
</comment>
<dbReference type="Proteomes" id="UP000322084">
    <property type="component" value="Unassembled WGS sequence"/>
</dbReference>
<feature type="binding site" evidence="7">
    <location>
        <position position="159"/>
    </location>
    <ligand>
        <name>substrate</name>
    </ligand>
</feature>
<name>A0A5A7MRI6_9PROT</name>
<dbReference type="EC" id="4.1.1.37" evidence="3 7"/>
<comment type="caution">
    <text evidence="9">The sequence shown here is derived from an EMBL/GenBank/DDBJ whole genome shotgun (WGS) entry which is preliminary data.</text>
</comment>
<dbReference type="GO" id="GO:0004853">
    <property type="term" value="F:uroporphyrinogen decarboxylase activity"/>
    <property type="evidence" value="ECO:0007669"/>
    <property type="project" value="UniProtKB-UniRule"/>
</dbReference>
<dbReference type="SUPFAM" id="SSF51726">
    <property type="entry name" value="UROD/MetE-like"/>
    <property type="match status" value="1"/>
</dbReference>
<dbReference type="GO" id="GO:0005829">
    <property type="term" value="C:cytosol"/>
    <property type="evidence" value="ECO:0007669"/>
    <property type="project" value="TreeGrafter"/>
</dbReference>
<sequence length="356" mass="38865">MVDSQIGAAMSPKPLLNVLQGQRETRPPFWFMRQAGRYLAEYRAVREKAGSFLDLVYAPDLATEVTLQPVERLNTDAAILFSDILIVPHALGQDLDFRQGEGPVLDPIRSVKDLHRLSHQRLDDRATPVYQTVRQVAGALPDHVALIGFCGGLWTVASYMVAGRGGDDQAAAKAWAFSDPEGFDALLRILEDASFTYLMGQIKAGAEVIQIFESWASNLPEPAFERFVIEPTRRLVARLKDTAGDVPIIGFPRGAGPLLGRFAERSGVDAVSLDSGMVLSFADETLPKGLAVQGNLDPQYVVAGGALMEKEATRILNALSNRPHIFNLGHGFVPYTPVDHVERLAAFLHGWPDQAA</sequence>
<comment type="catalytic activity">
    <reaction evidence="7">
        <text>uroporphyrinogen III + 4 H(+) = coproporphyrinogen III + 4 CO2</text>
        <dbReference type="Rhea" id="RHEA:19865"/>
        <dbReference type="ChEBI" id="CHEBI:15378"/>
        <dbReference type="ChEBI" id="CHEBI:16526"/>
        <dbReference type="ChEBI" id="CHEBI:57308"/>
        <dbReference type="ChEBI" id="CHEBI:57309"/>
        <dbReference type="EC" id="4.1.1.37"/>
    </reaction>
</comment>
<reference evidence="9 10" key="1">
    <citation type="submission" date="2019-09" db="EMBL/GenBank/DDBJ databases">
        <title>NBRP : Genome information of microbial organism related human and environment.</title>
        <authorList>
            <person name="Hattori M."/>
            <person name="Oshima K."/>
            <person name="Inaba H."/>
            <person name="Suda W."/>
            <person name="Sakamoto M."/>
            <person name="Iino T."/>
            <person name="Kitahara M."/>
            <person name="Oshida Y."/>
            <person name="Iida T."/>
            <person name="Kudo T."/>
            <person name="Itoh T."/>
            <person name="Ohkuma M."/>
        </authorList>
    </citation>
    <scope>NUCLEOTIDE SEQUENCE [LARGE SCALE GENOMIC DNA]</scope>
    <source>
        <strain evidence="9 10">Hi-2</strain>
    </source>
</reference>
<dbReference type="InterPro" id="IPR006361">
    <property type="entry name" value="Uroporphyrinogen_deCO2ase_HemE"/>
</dbReference>
<gene>
    <name evidence="7 9" type="primary">hemE</name>
    <name evidence="9" type="ORF">JCM17844_11360</name>
</gene>
<comment type="function">
    <text evidence="7">Catalyzes the decarboxylation of four acetate groups of uroporphyrinogen-III to yield coproporphyrinogen-III.</text>
</comment>